<dbReference type="Proteomes" id="UP000192578">
    <property type="component" value="Unassembled WGS sequence"/>
</dbReference>
<dbReference type="AlphaFoldDB" id="A0A1W0X9T7"/>
<gene>
    <name evidence="2" type="ORF">BV898_02118</name>
</gene>
<proteinExistence type="predicted"/>
<evidence type="ECO:0000313" key="2">
    <source>
        <dbReference type="EMBL" id="OQV24168.1"/>
    </source>
</evidence>
<evidence type="ECO:0000256" key="1">
    <source>
        <dbReference type="SAM" id="MobiDB-lite"/>
    </source>
</evidence>
<feature type="compositionally biased region" description="Basic and acidic residues" evidence="1">
    <location>
        <begin position="129"/>
        <end position="147"/>
    </location>
</feature>
<keyword evidence="3" id="KW-1185">Reference proteome</keyword>
<organism evidence="2 3">
    <name type="scientific">Hypsibius exemplaris</name>
    <name type="common">Freshwater tardigrade</name>
    <dbReference type="NCBI Taxonomy" id="2072580"/>
    <lineage>
        <taxon>Eukaryota</taxon>
        <taxon>Metazoa</taxon>
        <taxon>Ecdysozoa</taxon>
        <taxon>Tardigrada</taxon>
        <taxon>Eutardigrada</taxon>
        <taxon>Parachela</taxon>
        <taxon>Hypsibioidea</taxon>
        <taxon>Hypsibiidae</taxon>
        <taxon>Hypsibius</taxon>
    </lineage>
</organism>
<reference evidence="3" key="1">
    <citation type="submission" date="2017-01" db="EMBL/GenBank/DDBJ databases">
        <title>Comparative genomics of anhydrobiosis in the tardigrade Hypsibius dujardini.</title>
        <authorList>
            <person name="Yoshida Y."/>
            <person name="Koutsovoulos G."/>
            <person name="Laetsch D."/>
            <person name="Stevens L."/>
            <person name="Kumar S."/>
            <person name="Horikawa D."/>
            <person name="Ishino K."/>
            <person name="Komine S."/>
            <person name="Tomita M."/>
            <person name="Blaxter M."/>
            <person name="Arakawa K."/>
        </authorList>
    </citation>
    <scope>NUCLEOTIDE SEQUENCE [LARGE SCALE GENOMIC DNA]</scope>
    <source>
        <strain evidence="3">Z151</strain>
    </source>
</reference>
<dbReference type="EMBL" id="MTYJ01000008">
    <property type="protein sequence ID" value="OQV24168.1"/>
    <property type="molecule type" value="Genomic_DNA"/>
</dbReference>
<protein>
    <submittedName>
        <fullName evidence="2">Uncharacterized protein</fullName>
    </submittedName>
</protein>
<comment type="caution">
    <text evidence="2">The sequence shown here is derived from an EMBL/GenBank/DDBJ whole genome shotgun (WGS) entry which is preliminary data.</text>
</comment>
<evidence type="ECO:0000313" key="3">
    <source>
        <dbReference type="Proteomes" id="UP000192578"/>
    </source>
</evidence>
<name>A0A1W0X9T7_HYPEX</name>
<sequence length="441" mass="49851">MATRRRPHKEVQSSDAEKERTPSRAWNIMIQCSIEQKLYVLCRYDEDGMLWLLSPTELTGKNLNPRYSLEATYEGKLGLEAGIGLRLFYSRSLRLCKAVVMAVGEDETLMTEKLKELEAGRLEASNPTTRRERGQKSKLSDQVEATRNRRSSLAQQDIGEIRTGSSETHVERTTQDGGSSFYASGRSRSPSSDTCSETEGAGLEALNRNLLPAVQVSSSSLLHVQDWHPIAATDVPDVSSETVELLAEVEGYLKKDDSAKVQARLTRLVEKIREREDFLGYDQSLQFRIGLKNIRKPAKLDIVSVDFSFLNEPAPVDLATFKNIGSVEAPIWVDRAELAALEKDSDSLKEYGNKLLWELVITPADIVKAREVKQRSIGFAKLFGSQSMKALYGHLSAVRNNKARKYPNTKWVREMPQKKMLKRVWCKAFDDRMRLSYPKNK</sequence>
<feature type="region of interest" description="Disordered" evidence="1">
    <location>
        <begin position="120"/>
        <end position="200"/>
    </location>
</feature>
<feature type="compositionally biased region" description="Polar residues" evidence="1">
    <location>
        <begin position="175"/>
        <end position="197"/>
    </location>
</feature>
<accession>A0A1W0X9T7</accession>